<dbReference type="GO" id="GO:0003848">
    <property type="term" value="F:2-amino-4-hydroxy-6-hydroxymethyldihydropteridine diphosphokinase activity"/>
    <property type="evidence" value="ECO:0007669"/>
    <property type="project" value="UniProtKB-EC"/>
</dbReference>
<keyword evidence="15" id="KW-1185">Reference proteome</keyword>
<keyword evidence="9" id="KW-0289">Folate biosynthesis</keyword>
<dbReference type="Gene3D" id="3.30.70.560">
    <property type="entry name" value="7,8-Dihydro-6-hydroxymethylpterin-pyrophosphokinase HPPK"/>
    <property type="match status" value="1"/>
</dbReference>
<proteinExistence type="inferred from homology"/>
<evidence type="ECO:0000256" key="12">
    <source>
        <dbReference type="ARBA" id="ARBA00033413"/>
    </source>
</evidence>
<evidence type="ECO:0000256" key="6">
    <source>
        <dbReference type="ARBA" id="ARBA00022741"/>
    </source>
</evidence>
<dbReference type="NCBIfam" id="TIGR01498">
    <property type="entry name" value="folK"/>
    <property type="match status" value="1"/>
</dbReference>
<dbReference type="CDD" id="cd00483">
    <property type="entry name" value="HPPK"/>
    <property type="match status" value="1"/>
</dbReference>
<evidence type="ECO:0000256" key="8">
    <source>
        <dbReference type="ARBA" id="ARBA00022840"/>
    </source>
</evidence>
<protein>
    <recommendedName>
        <fullName evidence="4">2-amino-4-hydroxy-6-hydroxymethyldihydropteridine pyrophosphokinase</fullName>
        <ecNumber evidence="3">2.7.6.3</ecNumber>
    </recommendedName>
    <alternativeName>
        <fullName evidence="11">6-hydroxymethyl-7,8-dihydropterin pyrophosphokinase</fullName>
    </alternativeName>
    <alternativeName>
        <fullName evidence="12">7,8-dihydro-6-hydroxymethylpterin-pyrophosphokinase</fullName>
    </alternativeName>
</protein>
<comment type="function">
    <text evidence="10">Catalyzes the transfer of pyrophosphate from adenosine triphosphate (ATP) to 6-hydroxymethyl-7,8-dihydropterin, an enzymatic step in folate biosynthesis pathway.</text>
</comment>
<evidence type="ECO:0000256" key="1">
    <source>
        <dbReference type="ARBA" id="ARBA00005051"/>
    </source>
</evidence>
<evidence type="ECO:0000256" key="3">
    <source>
        <dbReference type="ARBA" id="ARBA00013253"/>
    </source>
</evidence>
<keyword evidence="8" id="KW-0067">ATP-binding</keyword>
<keyword evidence="7" id="KW-0418">Kinase</keyword>
<evidence type="ECO:0000256" key="9">
    <source>
        <dbReference type="ARBA" id="ARBA00022909"/>
    </source>
</evidence>
<dbReference type="Proteomes" id="UP001363035">
    <property type="component" value="Unassembled WGS sequence"/>
</dbReference>
<dbReference type="RefSeq" id="WP_134776995.1">
    <property type="nucleotide sequence ID" value="NZ_JAYLLN010000008.1"/>
</dbReference>
<comment type="pathway">
    <text evidence="1">Cofactor biosynthesis; tetrahydrofolate biosynthesis; 2-amino-4-hydroxy-6-hydroxymethyl-7,8-dihydropteridine diphosphate from 7,8-dihydroneopterin triphosphate: step 4/4.</text>
</comment>
<accession>A0ABU8I3S3</accession>
<dbReference type="EC" id="2.7.6.3" evidence="3"/>
<dbReference type="InterPro" id="IPR035907">
    <property type="entry name" value="Hppk_sf"/>
</dbReference>
<dbReference type="PANTHER" id="PTHR43071">
    <property type="entry name" value="2-AMINO-4-HYDROXY-6-HYDROXYMETHYLDIHYDROPTERIDINE PYROPHOSPHOKINASE"/>
    <property type="match status" value="1"/>
</dbReference>
<name>A0ABU8I3S3_9SPHI</name>
<reference evidence="14 15" key="1">
    <citation type="submission" date="2024-01" db="EMBL/GenBank/DDBJ databases">
        <title>Sphingobacterium tenebrionis sp. nov., a novel endophyte isolated from tenebrio molitor intestines.</title>
        <authorList>
            <person name="Zhang C."/>
        </authorList>
    </citation>
    <scope>NUCLEOTIDE SEQUENCE [LARGE SCALE GENOMIC DNA]</scope>
    <source>
        <strain evidence="14 15">PU5-4</strain>
    </source>
</reference>
<dbReference type="PANTHER" id="PTHR43071:SF1">
    <property type="entry name" value="2-AMINO-4-HYDROXY-6-HYDROXYMETHYLDIHYDROPTERIDINE PYROPHOSPHOKINASE"/>
    <property type="match status" value="1"/>
</dbReference>
<gene>
    <name evidence="14" type="primary">folK</name>
    <name evidence="14" type="ORF">VJ786_05135</name>
</gene>
<dbReference type="InterPro" id="IPR000550">
    <property type="entry name" value="Hppk"/>
</dbReference>
<comment type="similarity">
    <text evidence="2">Belongs to the HPPK family.</text>
</comment>
<organism evidence="14 15">
    <name type="scientific">Sphingobacterium tenebrionis</name>
    <dbReference type="NCBI Taxonomy" id="3111775"/>
    <lineage>
        <taxon>Bacteria</taxon>
        <taxon>Pseudomonadati</taxon>
        <taxon>Bacteroidota</taxon>
        <taxon>Sphingobacteriia</taxon>
        <taxon>Sphingobacteriales</taxon>
        <taxon>Sphingobacteriaceae</taxon>
        <taxon>Sphingobacterium</taxon>
    </lineage>
</organism>
<evidence type="ECO:0000256" key="2">
    <source>
        <dbReference type="ARBA" id="ARBA00005810"/>
    </source>
</evidence>
<evidence type="ECO:0000256" key="7">
    <source>
        <dbReference type="ARBA" id="ARBA00022777"/>
    </source>
</evidence>
<evidence type="ECO:0000259" key="13">
    <source>
        <dbReference type="PROSITE" id="PS00794"/>
    </source>
</evidence>
<dbReference type="PROSITE" id="PS00794">
    <property type="entry name" value="HPPK"/>
    <property type="match status" value="1"/>
</dbReference>
<evidence type="ECO:0000313" key="14">
    <source>
        <dbReference type="EMBL" id="MEI5984283.1"/>
    </source>
</evidence>
<evidence type="ECO:0000256" key="10">
    <source>
        <dbReference type="ARBA" id="ARBA00029409"/>
    </source>
</evidence>
<evidence type="ECO:0000256" key="4">
    <source>
        <dbReference type="ARBA" id="ARBA00016218"/>
    </source>
</evidence>
<keyword evidence="6" id="KW-0547">Nucleotide-binding</keyword>
<feature type="domain" description="7,8-dihydro-6-hydroxymethylpterin-pyrophosphokinase" evidence="13">
    <location>
        <begin position="87"/>
        <end position="98"/>
    </location>
</feature>
<dbReference type="SUPFAM" id="SSF55083">
    <property type="entry name" value="6-hydroxymethyl-7,8-dihydropterin pyrophosphokinase, HPPK"/>
    <property type="match status" value="1"/>
</dbReference>
<keyword evidence="5 14" id="KW-0808">Transferase</keyword>
<comment type="caution">
    <text evidence="14">The sequence shown here is derived from an EMBL/GenBank/DDBJ whole genome shotgun (WGS) entry which is preliminary data.</text>
</comment>
<dbReference type="EMBL" id="JAYLLN010000008">
    <property type="protein sequence ID" value="MEI5984283.1"/>
    <property type="molecule type" value="Genomic_DNA"/>
</dbReference>
<evidence type="ECO:0000256" key="11">
    <source>
        <dbReference type="ARBA" id="ARBA00029766"/>
    </source>
</evidence>
<dbReference type="Pfam" id="PF01288">
    <property type="entry name" value="HPPK"/>
    <property type="match status" value="1"/>
</dbReference>
<evidence type="ECO:0000313" key="15">
    <source>
        <dbReference type="Proteomes" id="UP001363035"/>
    </source>
</evidence>
<evidence type="ECO:0000256" key="5">
    <source>
        <dbReference type="ARBA" id="ARBA00022679"/>
    </source>
</evidence>
<sequence>MNRVYILLGANIGDPWQQLAAARLEIEERIGSIELQSSIYESEAWGVTDQPVFLNQVLAVSTAYSAMECLDIALDIERDLGRVRLKKWGSRVIDIDLLYFNEEIINTERLKLPHPYIQERNFTLVPLVEISPQYLHPVLKKINKTLLLESKDTLTVKKHIHEHL</sequence>